<reference evidence="3" key="2">
    <citation type="submission" date="2015-01" db="EMBL/GenBank/DDBJ databases">
        <title>Evolutionary Origins and Diversification of the Mycorrhizal Mutualists.</title>
        <authorList>
            <consortium name="DOE Joint Genome Institute"/>
            <consortium name="Mycorrhizal Genomics Consortium"/>
            <person name="Kohler A."/>
            <person name="Kuo A."/>
            <person name="Nagy L.G."/>
            <person name="Floudas D."/>
            <person name="Copeland A."/>
            <person name="Barry K.W."/>
            <person name="Cichocki N."/>
            <person name="Veneault-Fourrey C."/>
            <person name="LaButti K."/>
            <person name="Lindquist E.A."/>
            <person name="Lipzen A."/>
            <person name="Lundell T."/>
            <person name="Morin E."/>
            <person name="Murat C."/>
            <person name="Riley R."/>
            <person name="Ohm R."/>
            <person name="Sun H."/>
            <person name="Tunlid A."/>
            <person name="Henrissat B."/>
            <person name="Grigoriev I.V."/>
            <person name="Hibbett D.S."/>
            <person name="Martin F."/>
        </authorList>
    </citation>
    <scope>NUCLEOTIDE SEQUENCE [LARGE SCALE GENOMIC DNA]</scope>
    <source>
        <strain evidence="3">Zn</strain>
    </source>
</reference>
<accession>A0A0C3GD74</accession>
<protein>
    <recommendedName>
        <fullName evidence="1">Amidohydrolase-related domain-containing protein</fullName>
    </recommendedName>
</protein>
<dbReference type="GO" id="GO:0016787">
    <property type="term" value="F:hydrolase activity"/>
    <property type="evidence" value="ECO:0007669"/>
    <property type="project" value="InterPro"/>
</dbReference>
<evidence type="ECO:0000313" key="2">
    <source>
        <dbReference type="EMBL" id="KIM94100.1"/>
    </source>
</evidence>
<dbReference type="OrthoDB" id="2135488at2759"/>
<reference evidence="2 3" key="1">
    <citation type="submission" date="2014-04" db="EMBL/GenBank/DDBJ databases">
        <authorList>
            <consortium name="DOE Joint Genome Institute"/>
            <person name="Kuo A."/>
            <person name="Martino E."/>
            <person name="Perotto S."/>
            <person name="Kohler A."/>
            <person name="Nagy L.G."/>
            <person name="Floudas D."/>
            <person name="Copeland A."/>
            <person name="Barry K.W."/>
            <person name="Cichocki N."/>
            <person name="Veneault-Fourrey C."/>
            <person name="LaButti K."/>
            <person name="Lindquist E.A."/>
            <person name="Lipzen A."/>
            <person name="Lundell T."/>
            <person name="Morin E."/>
            <person name="Murat C."/>
            <person name="Sun H."/>
            <person name="Tunlid A."/>
            <person name="Henrissat B."/>
            <person name="Grigoriev I.V."/>
            <person name="Hibbett D.S."/>
            <person name="Martin F."/>
            <person name="Nordberg H.P."/>
            <person name="Cantor M.N."/>
            <person name="Hua S.X."/>
        </authorList>
    </citation>
    <scope>NUCLEOTIDE SEQUENCE [LARGE SCALE GENOMIC DNA]</scope>
    <source>
        <strain evidence="2 3">Zn</strain>
    </source>
</reference>
<evidence type="ECO:0000313" key="3">
    <source>
        <dbReference type="Proteomes" id="UP000054321"/>
    </source>
</evidence>
<sequence length="300" mass="33598">MANLVPEGAWDTHTHVFDPENWPYPTPRSYTPKAAQISEYPFARTGCKNVVVVHASVQGSSPAPLLDTLNKQKSMPGITLRGLATIDVNTIADTELDELHRAGVRGARLHEMAWGHGHQAGGSDIIPKVKRLADKLGRLGWVIGIFCDIRAWAAMAPMIRTELDPRIKLVADHFGGTFPGEETGEAFKTFIELIKEKRIYVKVSGFERLYHGHDGGMKAIEPIVKAVIAAGPDRIMFGSDWPHTQLGVARKGKSQEQRHADIEGFREVDDDSHIRVLREWITDDRVWEDMWVNNPQKIFN</sequence>
<dbReference type="AlphaFoldDB" id="A0A0C3GD74"/>
<organism evidence="2 3">
    <name type="scientific">Oidiodendron maius (strain Zn)</name>
    <dbReference type="NCBI Taxonomy" id="913774"/>
    <lineage>
        <taxon>Eukaryota</taxon>
        <taxon>Fungi</taxon>
        <taxon>Dikarya</taxon>
        <taxon>Ascomycota</taxon>
        <taxon>Pezizomycotina</taxon>
        <taxon>Leotiomycetes</taxon>
        <taxon>Leotiomycetes incertae sedis</taxon>
        <taxon>Myxotrichaceae</taxon>
        <taxon>Oidiodendron</taxon>
    </lineage>
</organism>
<name>A0A0C3GD74_OIDMZ</name>
<feature type="domain" description="Amidohydrolase-related" evidence="1">
    <location>
        <begin position="10"/>
        <end position="249"/>
    </location>
</feature>
<dbReference type="Pfam" id="PF04909">
    <property type="entry name" value="Amidohydro_2"/>
    <property type="match status" value="1"/>
</dbReference>
<dbReference type="Proteomes" id="UP000054321">
    <property type="component" value="Unassembled WGS sequence"/>
</dbReference>
<dbReference type="InterPro" id="IPR052358">
    <property type="entry name" value="Aro_Compnd_Degr_Hydrolases"/>
</dbReference>
<dbReference type="InterPro" id="IPR032466">
    <property type="entry name" value="Metal_Hydrolase"/>
</dbReference>
<keyword evidence="3" id="KW-1185">Reference proteome</keyword>
<dbReference type="HOGENOM" id="CLU_064039_1_0_1"/>
<dbReference type="InParanoid" id="A0A0C3GD74"/>
<dbReference type="SUPFAM" id="SSF51556">
    <property type="entry name" value="Metallo-dependent hydrolases"/>
    <property type="match status" value="1"/>
</dbReference>
<dbReference type="Gene3D" id="3.20.20.140">
    <property type="entry name" value="Metal-dependent hydrolases"/>
    <property type="match status" value="1"/>
</dbReference>
<dbReference type="InterPro" id="IPR006680">
    <property type="entry name" value="Amidohydro-rel"/>
</dbReference>
<gene>
    <name evidence="2" type="ORF">OIDMADRAFT_45895</name>
</gene>
<dbReference type="PANTHER" id="PTHR35563:SF2">
    <property type="entry name" value="BARREL METAL-DEPENDENT HYDROLASE, PUTATIVE (AFU_ORTHOLOGUE AFUA_1G16240)-RELATED"/>
    <property type="match status" value="1"/>
</dbReference>
<dbReference type="EMBL" id="KN832891">
    <property type="protein sequence ID" value="KIM94100.1"/>
    <property type="molecule type" value="Genomic_DNA"/>
</dbReference>
<evidence type="ECO:0000259" key="1">
    <source>
        <dbReference type="Pfam" id="PF04909"/>
    </source>
</evidence>
<dbReference type="PANTHER" id="PTHR35563">
    <property type="entry name" value="BARREL METAL-DEPENDENT HYDROLASE, PUTATIVE (AFU_ORTHOLOGUE AFUA_1G16240)-RELATED"/>
    <property type="match status" value="1"/>
</dbReference>
<proteinExistence type="predicted"/>